<dbReference type="OMA" id="RAHMLYF"/>
<evidence type="ECO:0000256" key="7">
    <source>
        <dbReference type="SAM" id="MobiDB-lite"/>
    </source>
</evidence>
<gene>
    <name evidence="9" type="ORF">EPUS_08359</name>
</gene>
<dbReference type="PANTHER" id="PTHR31064">
    <property type="entry name" value="POTASSIUM TRANSPORT PROTEIN DDB_G0292412-RELATED"/>
    <property type="match status" value="1"/>
</dbReference>
<feature type="transmembrane region" description="Helical" evidence="8">
    <location>
        <begin position="412"/>
        <end position="442"/>
    </location>
</feature>
<feature type="compositionally biased region" description="Basic and acidic residues" evidence="7">
    <location>
        <begin position="690"/>
        <end position="701"/>
    </location>
</feature>
<keyword evidence="5" id="KW-0406">Ion transport</keyword>
<feature type="transmembrane region" description="Helical" evidence="8">
    <location>
        <begin position="72"/>
        <end position="92"/>
    </location>
</feature>
<evidence type="ECO:0000256" key="5">
    <source>
        <dbReference type="ARBA" id="ARBA00023065"/>
    </source>
</evidence>
<sequence>MRDPWEEVQHPQKAKQHFLAYLRDDVFRFNFYRLHMFYFIVVILIFSIIVYGEGLANGSTKVNGTKLRYIDALFLCCSAMTTTGLNTVNFGSLTSFQQAMLCVLLLIRNVVFVSTFVVVIRRHFFRRKLAHVVEHSKSGRKVLRDIERQERYQSSRSKRSPSTELTPNGQISSHERRGSLRKRLTTNPAESRNRSSGYDQRYHHQNGYGWMPAPWEIASVRNAFHHPFKKLASWGVRDQSYLAFDVNLDEKGRFRALNEYERAELGGVEYRALGALLWILAAYNLFWLALGTAFLVPYSYRSSVVNVLHSTQLGSLNPGWFGFFACSTSFANGGLNLVNANFIPFQSYYFILTVCGVLSLAGNTQFPILLRLVIWIMSKISPSGSNFRQTLTFLLDHPRRCFLYLFPGKETWYLFAIQLMIDCTGWILFETLNLGLPAVMAIPTKVRVFDGLFQATGLRTSGASIINMSYLAPALLIAYLIIMYISNFPIVMALRQTNTYGERSIGLDKGQTGRGLAMHLQKQLAYDLWFQLLAWFLICIFERGKIVAEQPGFSNFNVLFEVASAYGTVGLSTGVPYDTYSLSGAFQTTSKLILLAAMIRGRHRGLPLAIDRSILLPGEELMHKMDTEYKEDGELHSQDEAEVRRDEELSGRNDMSWGEGAEQDPERDNNGNISGDRDGESGSKTPNQNQKEKNRVDFQLS</sequence>
<dbReference type="GO" id="GO:1990573">
    <property type="term" value="P:potassium ion import across plasma membrane"/>
    <property type="evidence" value="ECO:0007669"/>
    <property type="project" value="TreeGrafter"/>
</dbReference>
<name>U1G6B3_ENDPU</name>
<feature type="compositionally biased region" description="Basic and acidic residues" evidence="7">
    <location>
        <begin position="631"/>
        <end position="651"/>
    </location>
</feature>
<feature type="compositionally biased region" description="Basic and acidic residues" evidence="7">
    <location>
        <begin position="144"/>
        <end position="153"/>
    </location>
</feature>
<feature type="region of interest" description="Disordered" evidence="7">
    <location>
        <begin position="631"/>
        <end position="701"/>
    </location>
</feature>
<feature type="transmembrane region" description="Helical" evidence="8">
    <location>
        <begin position="320"/>
        <end position="338"/>
    </location>
</feature>
<feature type="transmembrane region" description="Helical" evidence="8">
    <location>
        <begin position="275"/>
        <end position="300"/>
    </location>
</feature>
<evidence type="ECO:0000313" key="10">
    <source>
        <dbReference type="Proteomes" id="UP000019373"/>
    </source>
</evidence>
<dbReference type="GeneID" id="19243209"/>
<evidence type="ECO:0000256" key="8">
    <source>
        <dbReference type="SAM" id="Phobius"/>
    </source>
</evidence>
<keyword evidence="4 8" id="KW-1133">Transmembrane helix</keyword>
<feature type="compositionally biased region" description="Basic and acidic residues" evidence="7">
    <location>
        <begin position="664"/>
        <end position="681"/>
    </location>
</feature>
<feature type="transmembrane region" description="Helical" evidence="8">
    <location>
        <begin position="463"/>
        <end position="485"/>
    </location>
</feature>
<evidence type="ECO:0000313" key="9">
    <source>
        <dbReference type="EMBL" id="ERF72912.1"/>
    </source>
</evidence>
<protein>
    <recommendedName>
        <fullName evidence="11">Potassium transport protein</fullName>
    </recommendedName>
</protein>
<evidence type="ECO:0000256" key="6">
    <source>
        <dbReference type="ARBA" id="ARBA00023136"/>
    </source>
</evidence>
<organism evidence="9 10">
    <name type="scientific">Endocarpon pusillum (strain Z07020 / HMAS-L-300199)</name>
    <name type="common">Lichen-forming fungus</name>
    <dbReference type="NCBI Taxonomy" id="1263415"/>
    <lineage>
        <taxon>Eukaryota</taxon>
        <taxon>Fungi</taxon>
        <taxon>Dikarya</taxon>
        <taxon>Ascomycota</taxon>
        <taxon>Pezizomycotina</taxon>
        <taxon>Eurotiomycetes</taxon>
        <taxon>Chaetothyriomycetidae</taxon>
        <taxon>Verrucariales</taxon>
        <taxon>Verrucariaceae</taxon>
        <taxon>Endocarpon</taxon>
    </lineage>
</organism>
<dbReference type="AlphaFoldDB" id="U1G6B3"/>
<dbReference type="GO" id="GO:0030007">
    <property type="term" value="P:intracellular potassium ion homeostasis"/>
    <property type="evidence" value="ECO:0007669"/>
    <property type="project" value="TreeGrafter"/>
</dbReference>
<evidence type="ECO:0000256" key="1">
    <source>
        <dbReference type="ARBA" id="ARBA00004141"/>
    </source>
</evidence>
<keyword evidence="10" id="KW-1185">Reference proteome</keyword>
<dbReference type="Pfam" id="PF02386">
    <property type="entry name" value="TrkH"/>
    <property type="match status" value="1"/>
</dbReference>
<dbReference type="eggNOG" id="KOG1341">
    <property type="taxonomic scope" value="Eukaryota"/>
</dbReference>
<proteinExistence type="predicted"/>
<dbReference type="RefSeq" id="XP_007801424.1">
    <property type="nucleotide sequence ID" value="XM_007803233.1"/>
</dbReference>
<feature type="region of interest" description="Disordered" evidence="7">
    <location>
        <begin position="144"/>
        <end position="200"/>
    </location>
</feature>
<dbReference type="Proteomes" id="UP000019373">
    <property type="component" value="Unassembled WGS sequence"/>
</dbReference>
<feature type="compositionally biased region" description="Polar residues" evidence="7">
    <location>
        <begin position="185"/>
        <end position="198"/>
    </location>
</feature>
<feature type="transmembrane region" description="Helical" evidence="8">
    <location>
        <begin position="350"/>
        <end position="377"/>
    </location>
</feature>
<evidence type="ECO:0000256" key="3">
    <source>
        <dbReference type="ARBA" id="ARBA00022692"/>
    </source>
</evidence>
<dbReference type="OrthoDB" id="9999863at2759"/>
<dbReference type="PANTHER" id="PTHR31064:SF30">
    <property type="entry name" value="HIGH-AFFINITY POTASSIUM TRANSPORT PROTEIN-RELATED"/>
    <property type="match status" value="1"/>
</dbReference>
<feature type="transmembrane region" description="Helical" evidence="8">
    <location>
        <begin position="31"/>
        <end position="51"/>
    </location>
</feature>
<keyword evidence="3 8" id="KW-0812">Transmembrane</keyword>
<evidence type="ECO:0000256" key="4">
    <source>
        <dbReference type="ARBA" id="ARBA00022989"/>
    </source>
</evidence>
<dbReference type="SUPFAM" id="SSF81324">
    <property type="entry name" value="Voltage-gated potassium channels"/>
    <property type="match status" value="1"/>
</dbReference>
<evidence type="ECO:0008006" key="11">
    <source>
        <dbReference type="Google" id="ProtNLM"/>
    </source>
</evidence>
<feature type="transmembrane region" description="Helical" evidence="8">
    <location>
        <begin position="98"/>
        <end position="120"/>
    </location>
</feature>
<evidence type="ECO:0000256" key="2">
    <source>
        <dbReference type="ARBA" id="ARBA00022448"/>
    </source>
</evidence>
<accession>U1G6B3</accession>
<dbReference type="InterPro" id="IPR003445">
    <property type="entry name" value="Cat_transpt"/>
</dbReference>
<keyword evidence="6 8" id="KW-0472">Membrane</keyword>
<dbReference type="InterPro" id="IPR051143">
    <property type="entry name" value="TrkH_K-transport"/>
</dbReference>
<keyword evidence="2" id="KW-0813">Transport</keyword>
<dbReference type="HOGENOM" id="CLU_005947_5_0_1"/>
<feature type="compositionally biased region" description="Polar residues" evidence="7">
    <location>
        <begin position="154"/>
        <end position="172"/>
    </location>
</feature>
<dbReference type="GO" id="GO:0140107">
    <property type="term" value="F:high-affinity potassium ion transmembrane transporter activity"/>
    <property type="evidence" value="ECO:0007669"/>
    <property type="project" value="TreeGrafter"/>
</dbReference>
<comment type="subcellular location">
    <subcellularLocation>
        <location evidence="1">Membrane</location>
        <topology evidence="1">Multi-pass membrane protein</topology>
    </subcellularLocation>
</comment>
<dbReference type="GO" id="GO:0005886">
    <property type="term" value="C:plasma membrane"/>
    <property type="evidence" value="ECO:0007669"/>
    <property type="project" value="TreeGrafter"/>
</dbReference>
<reference evidence="10" key="1">
    <citation type="journal article" date="2014" name="BMC Genomics">
        <title>Genome characteristics reveal the impact of lichenization on lichen-forming fungus Endocarpon pusillum Hedwig (Verrucariales, Ascomycota).</title>
        <authorList>
            <person name="Wang Y.-Y."/>
            <person name="Liu B."/>
            <person name="Zhang X.-Y."/>
            <person name="Zhou Q.-M."/>
            <person name="Zhang T."/>
            <person name="Li H."/>
            <person name="Yu Y.-F."/>
            <person name="Zhang X.-L."/>
            <person name="Hao X.-Y."/>
            <person name="Wang M."/>
            <person name="Wang L."/>
            <person name="Wei J.-C."/>
        </authorList>
    </citation>
    <scope>NUCLEOTIDE SEQUENCE [LARGE SCALE GENOMIC DNA]</scope>
    <source>
        <strain evidence="10">Z07020 / HMAS-L-300199</strain>
    </source>
</reference>
<dbReference type="EMBL" id="KE721013">
    <property type="protein sequence ID" value="ERF72912.1"/>
    <property type="molecule type" value="Genomic_DNA"/>
</dbReference>